<evidence type="ECO:0000259" key="3">
    <source>
        <dbReference type="Pfam" id="PF11611"/>
    </source>
</evidence>
<reference evidence="5" key="1">
    <citation type="submission" date="2016-10" db="EMBL/GenBank/DDBJ databases">
        <authorList>
            <person name="Varghese N."/>
            <person name="Submissions S."/>
        </authorList>
    </citation>
    <scope>NUCLEOTIDE SEQUENCE [LARGE SCALE GENOMIC DNA]</scope>
    <source>
        <strain evidence="5">DSM 8344</strain>
    </source>
</reference>
<dbReference type="STRING" id="1121419.SAMN05443529_10565"/>
<evidence type="ECO:0000256" key="2">
    <source>
        <dbReference type="SAM" id="Phobius"/>
    </source>
</evidence>
<dbReference type="InterPro" id="IPR029051">
    <property type="entry name" value="DUF4352"/>
</dbReference>
<feature type="domain" description="DUF4352" evidence="3">
    <location>
        <begin position="66"/>
        <end position="187"/>
    </location>
</feature>
<protein>
    <recommendedName>
        <fullName evidence="3">DUF4352 domain-containing protein</fullName>
    </recommendedName>
</protein>
<evidence type="ECO:0000256" key="1">
    <source>
        <dbReference type="ARBA" id="ARBA00022729"/>
    </source>
</evidence>
<dbReference type="EMBL" id="FNCP01000005">
    <property type="protein sequence ID" value="SDG68293.1"/>
    <property type="molecule type" value="Genomic_DNA"/>
</dbReference>
<feature type="transmembrane region" description="Helical" evidence="2">
    <location>
        <begin position="22"/>
        <end position="41"/>
    </location>
</feature>
<sequence length="198" mass="21633">MGKLVVVGKAGKQRRYCSQAQYCLLVLLVPMVIFLLGAGALTTQAHTNSSRFLTSQASLLTLQEEYMIGETFKIGNLQYRINSIRTSDGSSEVKSPSSGNVFLFINLTIENQSPSDVEVRSTIGFKLKDLNGNSHESSLGAFLAAKSRIDGTIRSKEAITGELGYEVSEKAKMFNLIVVPDPFNSKAKNASVRFSIDR</sequence>
<evidence type="ECO:0000313" key="5">
    <source>
        <dbReference type="Proteomes" id="UP000198656"/>
    </source>
</evidence>
<dbReference type="Gene3D" id="2.60.40.1240">
    <property type="match status" value="1"/>
</dbReference>
<organism evidence="4 5">
    <name type="scientific">Desulfosporosinus hippei DSM 8344</name>
    <dbReference type="NCBI Taxonomy" id="1121419"/>
    <lineage>
        <taxon>Bacteria</taxon>
        <taxon>Bacillati</taxon>
        <taxon>Bacillota</taxon>
        <taxon>Clostridia</taxon>
        <taxon>Eubacteriales</taxon>
        <taxon>Desulfitobacteriaceae</taxon>
        <taxon>Desulfosporosinus</taxon>
    </lineage>
</organism>
<keyword evidence="2" id="KW-0812">Transmembrane</keyword>
<keyword evidence="5" id="KW-1185">Reference proteome</keyword>
<dbReference type="OrthoDB" id="1795719at2"/>
<dbReference type="AlphaFoldDB" id="A0A1G7W8M6"/>
<dbReference type="RefSeq" id="WP_092331202.1">
    <property type="nucleotide sequence ID" value="NZ_FNCP01000005.1"/>
</dbReference>
<keyword evidence="2" id="KW-1133">Transmembrane helix</keyword>
<dbReference type="InterPro" id="IPR029050">
    <property type="entry name" value="Immunoprotect_excell_Ig-like"/>
</dbReference>
<evidence type="ECO:0000313" key="4">
    <source>
        <dbReference type="EMBL" id="SDG68293.1"/>
    </source>
</evidence>
<accession>A0A1G7W8M6</accession>
<proteinExistence type="predicted"/>
<dbReference type="Pfam" id="PF11611">
    <property type="entry name" value="DUF4352"/>
    <property type="match status" value="1"/>
</dbReference>
<dbReference type="Proteomes" id="UP000198656">
    <property type="component" value="Unassembled WGS sequence"/>
</dbReference>
<keyword evidence="1" id="KW-0732">Signal</keyword>
<name>A0A1G7W8M6_9FIRM</name>
<gene>
    <name evidence="4" type="ORF">SAMN05443529_10565</name>
</gene>
<keyword evidence="2" id="KW-0472">Membrane</keyword>